<dbReference type="InterPro" id="IPR029150">
    <property type="entry name" value="dCache_3"/>
</dbReference>
<dbReference type="STRING" id="1618345.UT18_C0009G0073"/>
<organism evidence="3 4">
    <name type="scientific">candidate division CPR2 bacterium GW2011_GWC2_39_10</name>
    <dbReference type="NCBI Taxonomy" id="1618345"/>
    <lineage>
        <taxon>Bacteria</taxon>
        <taxon>Bacteria division CPR2</taxon>
    </lineage>
</organism>
<dbReference type="Proteomes" id="UP000034207">
    <property type="component" value="Unassembled WGS sequence"/>
</dbReference>
<evidence type="ECO:0000313" key="4">
    <source>
        <dbReference type="Proteomes" id="UP000034207"/>
    </source>
</evidence>
<evidence type="ECO:0000313" key="3">
    <source>
        <dbReference type="EMBL" id="KKQ94662.1"/>
    </source>
</evidence>
<name>A0A0G0LUH3_UNCC2</name>
<feature type="transmembrane region" description="Helical" evidence="1">
    <location>
        <begin position="62"/>
        <end position="78"/>
    </location>
</feature>
<feature type="transmembrane region" description="Helical" evidence="1">
    <location>
        <begin position="376"/>
        <end position="395"/>
    </location>
</feature>
<evidence type="ECO:0000256" key="1">
    <source>
        <dbReference type="SAM" id="Phobius"/>
    </source>
</evidence>
<gene>
    <name evidence="3" type="ORF">UT18_C0009G0073</name>
</gene>
<keyword evidence="1" id="KW-0472">Membrane</keyword>
<sequence>MVQKIIQFLIRHPFEVIFSLAVLPAIVSFGSIIFAGFFLLTAISIATIFVFDGFKQKSRKKHFIGGSYVLLGFVFFFLTLRVSWFWLTIFPLIAIIYFIVQKNKLTVRLEKKDMDTLKYIYIVGIFFIAILPFIESALNDKFIRNSILKAKSQNQTIDNEISAAKDVAAKKTKTIAEDPVISAYIASNKTSELSTYSQTKMLQNDLSSLTITNELGYVLVRAHKPASFGDNILNSNPFAKEILEGKPANSIERSSDGLLSNTAGTPIIKDGKIIGAIFGGYLFNDKLSKSLHNKTHINVGFLTDGKIYGYYSDSKDILRFFASQNFTPLSSKNEGAVIAKGGQIYTVYSSTIKDAGDKSAGNIITVSFLGNNYVSVQAWLILTILSTLALTIFAYKEKFIRM</sequence>
<dbReference type="AlphaFoldDB" id="A0A0G0LUH3"/>
<feature type="transmembrane region" description="Helical" evidence="1">
    <location>
        <begin position="84"/>
        <end position="100"/>
    </location>
</feature>
<dbReference type="Gene3D" id="3.30.450.20">
    <property type="entry name" value="PAS domain"/>
    <property type="match status" value="1"/>
</dbReference>
<keyword evidence="1" id="KW-1133">Transmembrane helix</keyword>
<dbReference type="EMBL" id="LBVV01000009">
    <property type="protein sequence ID" value="KKQ94662.1"/>
    <property type="molecule type" value="Genomic_DNA"/>
</dbReference>
<comment type="caution">
    <text evidence="3">The sequence shown here is derived from an EMBL/GenBank/DDBJ whole genome shotgun (WGS) entry which is preliminary data.</text>
</comment>
<evidence type="ECO:0000259" key="2">
    <source>
        <dbReference type="Pfam" id="PF14827"/>
    </source>
</evidence>
<protein>
    <submittedName>
        <fullName evidence="3">Chemotaxis sensory transducer</fullName>
    </submittedName>
</protein>
<accession>A0A0G0LUH3</accession>
<feature type="domain" description="Double Cache" evidence="2">
    <location>
        <begin position="165"/>
        <end position="307"/>
    </location>
</feature>
<feature type="transmembrane region" description="Helical" evidence="1">
    <location>
        <begin position="120"/>
        <end position="138"/>
    </location>
</feature>
<dbReference type="Pfam" id="PF14827">
    <property type="entry name" value="dCache_3"/>
    <property type="match status" value="1"/>
</dbReference>
<dbReference type="SUPFAM" id="SSF103190">
    <property type="entry name" value="Sensory domain-like"/>
    <property type="match status" value="1"/>
</dbReference>
<reference evidence="3 4" key="1">
    <citation type="journal article" date="2015" name="Nature">
        <title>rRNA introns, odd ribosomes, and small enigmatic genomes across a large radiation of phyla.</title>
        <authorList>
            <person name="Brown C.T."/>
            <person name="Hug L.A."/>
            <person name="Thomas B.C."/>
            <person name="Sharon I."/>
            <person name="Castelle C.J."/>
            <person name="Singh A."/>
            <person name="Wilkins M.J."/>
            <person name="Williams K.H."/>
            <person name="Banfield J.F."/>
        </authorList>
    </citation>
    <scope>NUCLEOTIDE SEQUENCE [LARGE SCALE GENOMIC DNA]</scope>
</reference>
<proteinExistence type="predicted"/>
<keyword evidence="1" id="KW-0812">Transmembrane</keyword>
<feature type="transmembrane region" description="Helical" evidence="1">
    <location>
        <begin position="17"/>
        <end position="50"/>
    </location>
</feature>
<dbReference type="InterPro" id="IPR029151">
    <property type="entry name" value="Sensor-like_sf"/>
</dbReference>